<gene>
    <name evidence="2" type="ORF">EEDITHA_LOCUS10632</name>
</gene>
<proteinExistence type="predicted"/>
<evidence type="ECO:0000259" key="1">
    <source>
        <dbReference type="Pfam" id="PF25298"/>
    </source>
</evidence>
<feature type="domain" description="FP protein C-terminal" evidence="1">
    <location>
        <begin position="49"/>
        <end position="92"/>
    </location>
</feature>
<reference evidence="2" key="1">
    <citation type="submission" date="2022-03" db="EMBL/GenBank/DDBJ databases">
        <authorList>
            <person name="Tunstrom K."/>
        </authorList>
    </citation>
    <scope>NUCLEOTIDE SEQUENCE</scope>
</reference>
<dbReference type="EMBL" id="CAKOGL010000015">
    <property type="protein sequence ID" value="CAH2095142.1"/>
    <property type="molecule type" value="Genomic_DNA"/>
</dbReference>
<sequence>MIDTTAVIEIVKSVISTEISSLKAEFKSFILPLENEVKALRQEFLNIREIKKIAKEKCYQYVWVKKCCIMVRRTNSSPVMHITSLTDLKKMV</sequence>
<dbReference type="Pfam" id="PF25298">
    <property type="entry name" value="Baculo_FP_2nd"/>
    <property type="match status" value="1"/>
</dbReference>
<protein>
    <recommendedName>
        <fullName evidence="1">FP protein C-terminal domain-containing protein</fullName>
    </recommendedName>
</protein>
<evidence type="ECO:0000313" key="2">
    <source>
        <dbReference type="EMBL" id="CAH2095142.1"/>
    </source>
</evidence>
<keyword evidence="3" id="KW-1185">Reference proteome</keyword>
<accession>A0AAU9U8F2</accession>
<organism evidence="2 3">
    <name type="scientific">Euphydryas editha</name>
    <name type="common">Edith's checkerspot</name>
    <dbReference type="NCBI Taxonomy" id="104508"/>
    <lineage>
        <taxon>Eukaryota</taxon>
        <taxon>Metazoa</taxon>
        <taxon>Ecdysozoa</taxon>
        <taxon>Arthropoda</taxon>
        <taxon>Hexapoda</taxon>
        <taxon>Insecta</taxon>
        <taxon>Pterygota</taxon>
        <taxon>Neoptera</taxon>
        <taxon>Endopterygota</taxon>
        <taxon>Lepidoptera</taxon>
        <taxon>Glossata</taxon>
        <taxon>Ditrysia</taxon>
        <taxon>Papilionoidea</taxon>
        <taxon>Nymphalidae</taxon>
        <taxon>Nymphalinae</taxon>
        <taxon>Euphydryas</taxon>
    </lineage>
</organism>
<comment type="caution">
    <text evidence="2">The sequence shown here is derived from an EMBL/GenBank/DDBJ whole genome shotgun (WGS) entry which is preliminary data.</text>
</comment>
<dbReference type="AlphaFoldDB" id="A0AAU9U8F2"/>
<evidence type="ECO:0000313" key="3">
    <source>
        <dbReference type="Proteomes" id="UP001153954"/>
    </source>
</evidence>
<name>A0AAU9U8F2_EUPED</name>
<dbReference type="Proteomes" id="UP001153954">
    <property type="component" value="Unassembled WGS sequence"/>
</dbReference>
<dbReference type="InterPro" id="IPR057251">
    <property type="entry name" value="FP_C"/>
</dbReference>